<reference evidence="3 4" key="1">
    <citation type="journal article" date="2013" name="Genome Announc.">
        <title>Draft Genome Sequence of an Alphaproteobacterium, Caenispirillum salinarum AK4(T), Isolated from a Solar Saltern.</title>
        <authorList>
            <person name="Khatri I."/>
            <person name="Singh A."/>
            <person name="Korpole S."/>
            <person name="Pinnaka A.K."/>
            <person name="Subramanian S."/>
        </authorList>
    </citation>
    <scope>NUCLEOTIDE SEQUENCE [LARGE SCALE GENOMIC DNA]</scope>
    <source>
        <strain evidence="3 4">AK4</strain>
    </source>
</reference>
<organism evidence="3 4">
    <name type="scientific">Caenispirillum salinarum AK4</name>
    <dbReference type="NCBI Taxonomy" id="1238182"/>
    <lineage>
        <taxon>Bacteria</taxon>
        <taxon>Pseudomonadati</taxon>
        <taxon>Pseudomonadota</taxon>
        <taxon>Alphaproteobacteria</taxon>
        <taxon>Rhodospirillales</taxon>
        <taxon>Novispirillaceae</taxon>
        <taxon>Caenispirillum</taxon>
    </lineage>
</organism>
<dbReference type="OrthoDB" id="9808067at2"/>
<dbReference type="InterPro" id="IPR037291">
    <property type="entry name" value="DUF4139"/>
</dbReference>
<dbReference type="Pfam" id="PF13598">
    <property type="entry name" value="DUF4139"/>
    <property type="match status" value="1"/>
</dbReference>
<dbReference type="eggNOG" id="COG5316">
    <property type="taxonomic scope" value="Bacteria"/>
</dbReference>
<dbReference type="EMBL" id="ANHY01000008">
    <property type="protein sequence ID" value="EKV30453.1"/>
    <property type="molecule type" value="Genomic_DNA"/>
</dbReference>
<evidence type="ECO:0000256" key="1">
    <source>
        <dbReference type="SAM" id="SignalP"/>
    </source>
</evidence>
<dbReference type="RefSeq" id="WP_009540520.1">
    <property type="nucleotide sequence ID" value="NZ_ANHY01000008.1"/>
</dbReference>
<sequence length="474" mass="49532">MPFVSRSLAAALLVATALVPAARAQDPVTAPEAAREALSLTLYNSGSALVADRRAVAVPAGESRLVIQGLPSAAEPASAFLRADGLAVRSQMVEATPPTTQALLAASVGQEIGVAVTDPDTGAVTETLRARVLSAPPAAVYEIDGRIRTDLPGEPVFDSLPDGVHLTPVWSGAVTAAAPVEAVTLSYLTGGLSWDAGYVATLSADGDALDLDGRATIRNESGAAFTGADVALVAGDVARAPDAMQKGGGPRAMMAMAESAPARMDDAAREQLGAFHLYTLEGAVDLPAGAVVQPALLTARDVPVETEYRIEGGHVIVHGRQAEDQPVPVETRLTFENVAEAGLGKPLPAGTVRVFRPDASGTPRLVGADRVEHMAEGRKVSLTLGRAFDVTAERVQTEFERLSERVTRTSHRITLRNARDAAVTVRVVETIPGDWTMVDQTQPHEKETASRAAWDVQVPAGGEAVLGYTVRTEF</sequence>
<dbReference type="STRING" id="1238182.C882_4412"/>
<feature type="signal peptide" evidence="1">
    <location>
        <begin position="1"/>
        <end position="24"/>
    </location>
</feature>
<dbReference type="PANTHER" id="PTHR38075:SF1">
    <property type="entry name" value="DUF4139 DOMAIN-CONTAINING PROTEIN"/>
    <property type="match status" value="1"/>
</dbReference>
<dbReference type="Proteomes" id="UP000009881">
    <property type="component" value="Unassembled WGS sequence"/>
</dbReference>
<evidence type="ECO:0000313" key="4">
    <source>
        <dbReference type="Proteomes" id="UP000009881"/>
    </source>
</evidence>
<keyword evidence="4" id="KW-1185">Reference proteome</keyword>
<dbReference type="PANTHER" id="PTHR38075">
    <property type="entry name" value="DUF4139 DOMAIN-CONTAINING PROTEIN"/>
    <property type="match status" value="1"/>
</dbReference>
<gene>
    <name evidence="3" type="ORF">C882_4412</name>
</gene>
<dbReference type="AlphaFoldDB" id="K9HJ83"/>
<dbReference type="PATRIC" id="fig|1238182.3.peg.2074"/>
<keyword evidence="1" id="KW-0732">Signal</keyword>
<feature type="domain" description="DUF4139" evidence="2">
    <location>
        <begin position="183"/>
        <end position="473"/>
    </location>
</feature>
<accession>K9HJ83</accession>
<protein>
    <recommendedName>
        <fullName evidence="2">DUF4139 domain-containing protein</fullName>
    </recommendedName>
</protein>
<evidence type="ECO:0000313" key="3">
    <source>
        <dbReference type="EMBL" id="EKV30453.1"/>
    </source>
</evidence>
<name>K9HJ83_9PROT</name>
<feature type="chain" id="PRO_5003930259" description="DUF4139 domain-containing protein" evidence="1">
    <location>
        <begin position="25"/>
        <end position="474"/>
    </location>
</feature>
<proteinExistence type="predicted"/>
<comment type="caution">
    <text evidence="3">The sequence shown here is derived from an EMBL/GenBank/DDBJ whole genome shotgun (WGS) entry which is preliminary data.</text>
</comment>
<evidence type="ECO:0000259" key="2">
    <source>
        <dbReference type="Pfam" id="PF13598"/>
    </source>
</evidence>